<evidence type="ECO:0000313" key="2">
    <source>
        <dbReference type="Proteomes" id="UP001162992"/>
    </source>
</evidence>
<dbReference type="EMBL" id="CM055110">
    <property type="protein sequence ID" value="KAJ7520841.1"/>
    <property type="molecule type" value="Genomic_DNA"/>
</dbReference>
<name>A0ACC2ATI9_DIPCM</name>
<gene>
    <name evidence="1" type="ORF">O6H91_19G025100</name>
</gene>
<protein>
    <submittedName>
        <fullName evidence="1">Uncharacterized protein</fullName>
    </submittedName>
</protein>
<reference evidence="2" key="1">
    <citation type="journal article" date="2024" name="Proc. Natl. Acad. Sci. U.S.A.">
        <title>Extraordinary preservation of gene collinearity over three hundred million years revealed in homosporous lycophytes.</title>
        <authorList>
            <person name="Li C."/>
            <person name="Wickell D."/>
            <person name="Kuo L.Y."/>
            <person name="Chen X."/>
            <person name="Nie B."/>
            <person name="Liao X."/>
            <person name="Peng D."/>
            <person name="Ji J."/>
            <person name="Jenkins J."/>
            <person name="Williams M."/>
            <person name="Shu S."/>
            <person name="Plott C."/>
            <person name="Barry K."/>
            <person name="Rajasekar S."/>
            <person name="Grimwood J."/>
            <person name="Han X."/>
            <person name="Sun S."/>
            <person name="Hou Z."/>
            <person name="He W."/>
            <person name="Dai G."/>
            <person name="Sun C."/>
            <person name="Schmutz J."/>
            <person name="Leebens-Mack J.H."/>
            <person name="Li F.W."/>
            <person name="Wang L."/>
        </authorList>
    </citation>
    <scope>NUCLEOTIDE SEQUENCE [LARGE SCALE GENOMIC DNA]</scope>
    <source>
        <strain evidence="2">cv. PW_Plant_1</strain>
    </source>
</reference>
<dbReference type="Proteomes" id="UP001162992">
    <property type="component" value="Chromosome 19"/>
</dbReference>
<organism evidence="1 2">
    <name type="scientific">Diphasiastrum complanatum</name>
    <name type="common">Issler's clubmoss</name>
    <name type="synonym">Lycopodium complanatum</name>
    <dbReference type="NCBI Taxonomy" id="34168"/>
    <lineage>
        <taxon>Eukaryota</taxon>
        <taxon>Viridiplantae</taxon>
        <taxon>Streptophyta</taxon>
        <taxon>Embryophyta</taxon>
        <taxon>Tracheophyta</taxon>
        <taxon>Lycopodiopsida</taxon>
        <taxon>Lycopodiales</taxon>
        <taxon>Lycopodiaceae</taxon>
        <taxon>Lycopodioideae</taxon>
        <taxon>Diphasiastrum</taxon>
    </lineage>
</organism>
<comment type="caution">
    <text evidence="1">The sequence shown here is derived from an EMBL/GenBank/DDBJ whole genome shotgun (WGS) entry which is preliminary data.</text>
</comment>
<sequence>MATLAPERPITLLSDEKYRPQPATTDGQELLWEITFGGITSLILRAVVVLGVPEILARQGPGASLSAAQIAARLPNCAHPNVGALDCILKYMARRNVFQLIGSDEEPQYGLNDVSRWLVGNVGNVSPILLLHTHEVHMAAWNHLHEAVLENCVAFERLTGKPAFEYAREHPDYSKTINDFMMCYSKGMMSVVLEHYKGFDDLKSIVDVGGNVGTALSEILRVYPHLKAINFDQPHVVANAPRISGVEHVGGDMFDNVPSADGVFIKNILVDWDDEKCIKILQNCYKTLLPRSGKIMVVETIVKSCANTPKSCTKKGFFEKISEVLDVSMLAFTDGGTTRSENQWRNLLAAAGFTEIKIFELPQSVVIIEANAK</sequence>
<proteinExistence type="predicted"/>
<evidence type="ECO:0000313" key="1">
    <source>
        <dbReference type="EMBL" id="KAJ7520841.1"/>
    </source>
</evidence>
<accession>A0ACC2ATI9</accession>
<keyword evidence="2" id="KW-1185">Reference proteome</keyword>